<dbReference type="PANTHER" id="PTHR46117">
    <property type="entry name" value="FI24210P1"/>
    <property type="match status" value="1"/>
</dbReference>
<dbReference type="OrthoDB" id="690068at2759"/>
<dbReference type="STRING" id="77020.A0A0M8MQX7"/>
<evidence type="ECO:0000313" key="7">
    <source>
        <dbReference type="EMBL" id="KOS12524.1"/>
    </source>
</evidence>
<keyword evidence="8" id="KW-1185">Reference proteome</keyword>
<dbReference type="SUPFAM" id="SSF47459">
    <property type="entry name" value="HLH, helix-loop-helix DNA-binding domain"/>
    <property type="match status" value="1"/>
</dbReference>
<sequence length="332" mass="37524">MELEPEEDEEPTRPAKRSRTSRTLHRKTDHSIIERRRREKINDRLVCLQNTVPACREKAREYLQKKNAAAPMGESEMSERIASDMVLEKLCIISHTVDYVMELRAKLKAYEAQCSCDPKLPITAERDDDAHCLAVHPDKAQCARGSPGTSESSEVKSEETAETSPELGKQELCHDDECEGGAMPRASTPTKEESKAGGPMHAHPHHHHHHHDMWCRSWRPWIPWHARACHMHMYYEPPMYAAPAPAPPLPPPLTSHGSPPSCMPREATPWCGTPSRPPASWEGPALGAQEKAHAYTAMGRHGYHRHAHHHHHHSHHHARSLSQQDLHLKGKP</sequence>
<feature type="region of interest" description="Disordered" evidence="5">
    <location>
        <begin position="304"/>
        <end position="332"/>
    </location>
</feature>
<dbReference type="EMBL" id="LGAV01000011">
    <property type="protein sequence ID" value="KOS12524.1"/>
    <property type="molecule type" value="Genomic_DNA"/>
</dbReference>
<dbReference type="PANTHER" id="PTHR46117:SF3">
    <property type="entry name" value="FI24210P1"/>
    <property type="match status" value="1"/>
</dbReference>
<comment type="subcellular location">
    <subcellularLocation>
        <location evidence="1">Nucleus</location>
    </subcellularLocation>
</comment>
<name>A0A0M8MQX7_9BASI</name>
<keyword evidence="3" id="KW-0804">Transcription</keyword>
<dbReference type="GO" id="GO:0000981">
    <property type="term" value="F:DNA-binding transcription factor activity, RNA polymerase II-specific"/>
    <property type="evidence" value="ECO:0007669"/>
    <property type="project" value="TreeGrafter"/>
</dbReference>
<feature type="compositionally biased region" description="Basic residues" evidence="5">
    <location>
        <begin position="304"/>
        <end position="319"/>
    </location>
</feature>
<dbReference type="Gene3D" id="4.10.280.10">
    <property type="entry name" value="Helix-loop-helix DNA-binding domain"/>
    <property type="match status" value="1"/>
</dbReference>
<dbReference type="VEuPathDB" id="FungiDB:Malapachy_2869"/>
<dbReference type="GeneID" id="28729231"/>
<evidence type="ECO:0000256" key="5">
    <source>
        <dbReference type="SAM" id="MobiDB-lite"/>
    </source>
</evidence>
<dbReference type="RefSeq" id="XP_017990156.1">
    <property type="nucleotide sequence ID" value="XM_018137355.1"/>
</dbReference>
<protein>
    <submittedName>
        <fullName evidence="7">Helix-loop-helix dna-binding domain-containing protein</fullName>
    </submittedName>
</protein>
<keyword evidence="4" id="KW-0539">Nucleus</keyword>
<keyword evidence="7" id="KW-0238">DNA-binding</keyword>
<dbReference type="SMART" id="SM00353">
    <property type="entry name" value="HLH"/>
    <property type="match status" value="1"/>
</dbReference>
<comment type="caution">
    <text evidence="7">The sequence shown here is derived from an EMBL/GenBank/DDBJ whole genome shotgun (WGS) entry which is preliminary data.</text>
</comment>
<feature type="compositionally biased region" description="Acidic residues" evidence="5">
    <location>
        <begin position="1"/>
        <end position="10"/>
    </location>
</feature>
<evidence type="ECO:0000256" key="3">
    <source>
        <dbReference type="ARBA" id="ARBA00023163"/>
    </source>
</evidence>
<evidence type="ECO:0000256" key="1">
    <source>
        <dbReference type="ARBA" id="ARBA00004123"/>
    </source>
</evidence>
<feature type="region of interest" description="Disordered" evidence="5">
    <location>
        <begin position="140"/>
        <end position="208"/>
    </location>
</feature>
<dbReference type="InterPro" id="IPR051732">
    <property type="entry name" value="USF"/>
</dbReference>
<dbReference type="GO" id="GO:0005634">
    <property type="term" value="C:nucleus"/>
    <property type="evidence" value="ECO:0007669"/>
    <property type="project" value="UniProtKB-SubCell"/>
</dbReference>
<dbReference type="InterPro" id="IPR036638">
    <property type="entry name" value="HLH_DNA-bd_sf"/>
</dbReference>
<dbReference type="Proteomes" id="UP000037751">
    <property type="component" value="Unassembled WGS sequence"/>
</dbReference>
<accession>A0A0M8MQX7</accession>
<evidence type="ECO:0000313" key="8">
    <source>
        <dbReference type="Proteomes" id="UP000037751"/>
    </source>
</evidence>
<dbReference type="AlphaFoldDB" id="A0A0M8MQX7"/>
<dbReference type="InterPro" id="IPR011598">
    <property type="entry name" value="bHLH_dom"/>
</dbReference>
<reference evidence="7 8" key="1">
    <citation type="submission" date="2015-07" db="EMBL/GenBank/DDBJ databases">
        <title>Draft Genome Sequence of Malassezia furfur CBS1878 and Malassezia pachydermatis CBS1879.</title>
        <authorList>
            <person name="Triana S."/>
            <person name="Ohm R."/>
            <person name="Gonzalez A."/>
            <person name="DeCock H."/>
            <person name="Restrepo S."/>
            <person name="Celis A."/>
        </authorList>
    </citation>
    <scope>NUCLEOTIDE SEQUENCE [LARGE SCALE GENOMIC DNA]</scope>
    <source>
        <strain evidence="7 8">CBS 1879</strain>
    </source>
</reference>
<dbReference type="PROSITE" id="PS50888">
    <property type="entry name" value="BHLH"/>
    <property type="match status" value="1"/>
</dbReference>
<dbReference type="GO" id="GO:0000978">
    <property type="term" value="F:RNA polymerase II cis-regulatory region sequence-specific DNA binding"/>
    <property type="evidence" value="ECO:0007669"/>
    <property type="project" value="TreeGrafter"/>
</dbReference>
<evidence type="ECO:0000256" key="4">
    <source>
        <dbReference type="ARBA" id="ARBA00023242"/>
    </source>
</evidence>
<evidence type="ECO:0000259" key="6">
    <source>
        <dbReference type="PROSITE" id="PS50888"/>
    </source>
</evidence>
<organism evidence="7 8">
    <name type="scientific">Malassezia pachydermatis</name>
    <dbReference type="NCBI Taxonomy" id="77020"/>
    <lineage>
        <taxon>Eukaryota</taxon>
        <taxon>Fungi</taxon>
        <taxon>Dikarya</taxon>
        <taxon>Basidiomycota</taxon>
        <taxon>Ustilaginomycotina</taxon>
        <taxon>Malasseziomycetes</taxon>
        <taxon>Malasseziales</taxon>
        <taxon>Malasseziaceae</taxon>
        <taxon>Malassezia</taxon>
    </lineage>
</organism>
<keyword evidence="2" id="KW-0805">Transcription regulation</keyword>
<evidence type="ECO:0000256" key="2">
    <source>
        <dbReference type="ARBA" id="ARBA00023015"/>
    </source>
</evidence>
<feature type="region of interest" description="Disordered" evidence="5">
    <location>
        <begin position="1"/>
        <end position="35"/>
    </location>
</feature>
<feature type="compositionally biased region" description="Basic residues" evidence="5">
    <location>
        <begin position="14"/>
        <end position="28"/>
    </location>
</feature>
<gene>
    <name evidence="7" type="ORF">Malapachy_2869</name>
</gene>
<proteinExistence type="predicted"/>
<dbReference type="Pfam" id="PF00010">
    <property type="entry name" value="HLH"/>
    <property type="match status" value="1"/>
</dbReference>
<dbReference type="GO" id="GO:0046983">
    <property type="term" value="F:protein dimerization activity"/>
    <property type="evidence" value="ECO:0007669"/>
    <property type="project" value="InterPro"/>
</dbReference>
<feature type="domain" description="BHLH" evidence="6">
    <location>
        <begin position="25"/>
        <end position="103"/>
    </location>
</feature>